<dbReference type="GO" id="GO:0005815">
    <property type="term" value="C:microtubule organizing center"/>
    <property type="evidence" value="ECO:0007669"/>
    <property type="project" value="InterPro"/>
</dbReference>
<feature type="region of interest" description="Disordered" evidence="4">
    <location>
        <begin position="263"/>
        <end position="320"/>
    </location>
</feature>
<evidence type="ECO:0000256" key="2">
    <source>
        <dbReference type="ARBA" id="ARBA00022490"/>
    </source>
</evidence>
<evidence type="ECO:0000256" key="1">
    <source>
        <dbReference type="ARBA" id="ARBA00004496"/>
    </source>
</evidence>
<accession>A0A2T9YM07</accession>
<dbReference type="AlphaFoldDB" id="A0A2T9YM07"/>
<feature type="coiled-coil region" evidence="3">
    <location>
        <begin position="709"/>
        <end position="784"/>
    </location>
</feature>
<feature type="coiled-coil region" evidence="3">
    <location>
        <begin position="481"/>
        <end position="515"/>
    </location>
</feature>
<feature type="compositionally biased region" description="Polar residues" evidence="4">
    <location>
        <begin position="276"/>
        <end position="287"/>
    </location>
</feature>
<dbReference type="GO" id="GO:0005737">
    <property type="term" value="C:cytoplasm"/>
    <property type="evidence" value="ECO:0007669"/>
    <property type="project" value="UniProtKB-SubCell"/>
</dbReference>
<evidence type="ECO:0000259" key="5">
    <source>
        <dbReference type="Pfam" id="PF07989"/>
    </source>
</evidence>
<evidence type="ECO:0000313" key="6">
    <source>
        <dbReference type="EMBL" id="PVU93368.1"/>
    </source>
</evidence>
<dbReference type="EMBL" id="MBFR01000130">
    <property type="protein sequence ID" value="PVU93368.1"/>
    <property type="molecule type" value="Genomic_DNA"/>
</dbReference>
<reference evidence="6 7" key="1">
    <citation type="journal article" date="2018" name="MBio">
        <title>Comparative Genomics Reveals the Core Gene Toolbox for the Fungus-Insect Symbiosis.</title>
        <authorList>
            <person name="Wang Y."/>
            <person name="Stata M."/>
            <person name="Wang W."/>
            <person name="Stajich J.E."/>
            <person name="White M.M."/>
            <person name="Moncalvo J.M."/>
        </authorList>
    </citation>
    <scope>NUCLEOTIDE SEQUENCE [LARGE SCALE GENOMIC DNA]</scope>
    <source>
        <strain evidence="6 7">SWE-8-4</strain>
    </source>
</reference>
<comment type="caution">
    <text evidence="6">The sequence shown here is derived from an EMBL/GenBank/DDBJ whole genome shotgun (WGS) entry which is preliminary data.</text>
</comment>
<evidence type="ECO:0000313" key="7">
    <source>
        <dbReference type="Proteomes" id="UP000245383"/>
    </source>
</evidence>
<protein>
    <recommendedName>
        <fullName evidence="5">Centrosomin N-terminal motif 1 domain-containing protein</fullName>
    </recommendedName>
</protein>
<evidence type="ECO:0000256" key="4">
    <source>
        <dbReference type="SAM" id="MobiDB-lite"/>
    </source>
</evidence>
<organism evidence="6 7">
    <name type="scientific">Smittium simulii</name>
    <dbReference type="NCBI Taxonomy" id="133385"/>
    <lineage>
        <taxon>Eukaryota</taxon>
        <taxon>Fungi</taxon>
        <taxon>Fungi incertae sedis</taxon>
        <taxon>Zoopagomycota</taxon>
        <taxon>Kickxellomycotina</taxon>
        <taxon>Harpellomycetes</taxon>
        <taxon>Harpellales</taxon>
        <taxon>Legeriomycetaceae</taxon>
        <taxon>Smittium</taxon>
    </lineage>
</organism>
<name>A0A2T9YM07_9FUNG</name>
<feature type="compositionally biased region" description="Polar residues" evidence="4">
    <location>
        <begin position="297"/>
        <end position="314"/>
    </location>
</feature>
<feature type="domain" description="Centrosomin N-terminal motif 1" evidence="5">
    <location>
        <begin position="431"/>
        <end position="509"/>
    </location>
</feature>
<dbReference type="Proteomes" id="UP000245383">
    <property type="component" value="Unassembled WGS sequence"/>
</dbReference>
<dbReference type="Pfam" id="PF07989">
    <property type="entry name" value="Cnn_1N"/>
    <property type="match status" value="1"/>
</dbReference>
<feature type="region of interest" description="Disordered" evidence="4">
    <location>
        <begin position="96"/>
        <end position="115"/>
    </location>
</feature>
<gene>
    <name evidence="6" type="ORF">BB561_003309</name>
</gene>
<keyword evidence="3" id="KW-0175">Coiled coil</keyword>
<proteinExistence type="predicted"/>
<sequence>MISSFPFKNKDENSQSFISKENSFSIDQHSKSDSESIASFEFEATPRLSESKISLHSSTSLQKFNNNIFSEAVSINNNILSQPTLKLPSYKSTKISNPSPNFLPPPNPSSKTHRVVSGMTSFSSNSYASTNLAPQKLDKNRPESSYSFGTNANPVPRRVNTHFRSSTFNDFAALENLSKVSKNNQTILEHSDSDVYKQYSHHNYYYQKSTEEGSKSAQHPQNPQPDTIDLNTSFKNMHINDNYKSSPNNAFYHEYNSLMSNDTSYKSVTPDRKLRQQPSNITDSPNIHLTRIRSKSKVSPSISQNSKFSNSPKSLKNKKIGFSDTTSNSFLNYKHQGYKASVRPTSCVDQTALSSNNFDVQHNHTLASKNQNYTYTSENKSISSNNSKFMLEPKLRQTSSKLDESSLKNEKDYRFDTSSVYYPPLKNPDDIKSQTAKIQKLMKEKFDLQIRNKTLMDSLNQLSSEGLDALVSDFSRARESNIRANQEITRLRDRISELKKHIKNLETEIKNSNKCMLQHGINQEERDYIKFIEDKIRYLEVELDHKITESQVNNDLIAELQTECNLQYKINEQLKVDAINERAKSDQWQSIAQNPRKLPHQMRAGTAKELNSVQSNIRNSSGLNTTSSETNETLFSNYEAVESPYLRKTHTRTNTRRSSETYPHESDIRLKQIEQRYLDLEKEHIDSVSHFKYEINQWQQKSNYHENENKLLLDKNNKLEQFSEQLQDEVKELSRQLAEKSETGYLLSKRKFEEAESQFLRVKITNLETELFEKKKKLAEMTDSFEDMYNSLKQSKREIDINLSKATASQILEHKLNTLINLVKSTNNTGHYPDNKPYSSIDNIKPSKIGHRRCYSFD</sequence>
<comment type="subcellular location">
    <subcellularLocation>
        <location evidence="1">Cytoplasm</location>
    </subcellularLocation>
</comment>
<keyword evidence="7" id="KW-1185">Reference proteome</keyword>
<keyword evidence="2" id="KW-0963">Cytoplasm</keyword>
<feature type="compositionally biased region" description="Polar residues" evidence="4">
    <location>
        <begin position="215"/>
        <end position="230"/>
    </location>
</feature>
<dbReference type="STRING" id="133385.A0A2T9YM07"/>
<evidence type="ECO:0000256" key="3">
    <source>
        <dbReference type="SAM" id="Coils"/>
    </source>
</evidence>
<feature type="region of interest" description="Disordered" evidence="4">
    <location>
        <begin position="209"/>
        <end position="230"/>
    </location>
</feature>
<dbReference type="InterPro" id="IPR012943">
    <property type="entry name" value="Cnn_1N"/>
</dbReference>
<dbReference type="OrthoDB" id="10255000at2759"/>